<keyword evidence="3" id="KW-0804">Transcription</keyword>
<keyword evidence="1" id="KW-0805">Transcription regulation</keyword>
<dbReference type="SUPFAM" id="SSF46689">
    <property type="entry name" value="Homeodomain-like"/>
    <property type="match status" value="1"/>
</dbReference>
<name>A0A094QDV7_9ZZZZ</name>
<dbReference type="PROSITE" id="PS50977">
    <property type="entry name" value="HTH_TETR_2"/>
    <property type="match status" value="1"/>
</dbReference>
<dbReference type="AlphaFoldDB" id="A0A094QDV7"/>
<keyword evidence="2" id="KW-0238">DNA-binding</keyword>
<proteinExistence type="predicted"/>
<dbReference type="PANTHER" id="PTHR30055:SF234">
    <property type="entry name" value="HTH-TYPE TRANSCRIPTIONAL REGULATOR BETI"/>
    <property type="match status" value="1"/>
</dbReference>
<feature type="domain" description="HTH tetR-type" evidence="4">
    <location>
        <begin position="13"/>
        <end position="73"/>
    </location>
</feature>
<reference evidence="5" key="1">
    <citation type="submission" date="2014-06" db="EMBL/GenBank/DDBJ databases">
        <title>Key roles for freshwater Actinobacteria revealed by deep metagenomic sequencing.</title>
        <authorList>
            <person name="Ghai R."/>
            <person name="Mizuno C.M."/>
            <person name="Picazo A."/>
            <person name="Camacho A."/>
            <person name="Rodriguez-Valera F."/>
        </authorList>
    </citation>
    <scope>NUCLEOTIDE SEQUENCE</scope>
</reference>
<evidence type="ECO:0000256" key="3">
    <source>
        <dbReference type="ARBA" id="ARBA00023163"/>
    </source>
</evidence>
<dbReference type="InterPro" id="IPR036271">
    <property type="entry name" value="Tet_transcr_reg_TetR-rel_C_sf"/>
</dbReference>
<dbReference type="InterPro" id="IPR009057">
    <property type="entry name" value="Homeodomain-like_sf"/>
</dbReference>
<organism evidence="5">
    <name type="scientific">freshwater metagenome</name>
    <dbReference type="NCBI Taxonomy" id="449393"/>
    <lineage>
        <taxon>unclassified sequences</taxon>
        <taxon>metagenomes</taxon>
        <taxon>ecological metagenomes</taxon>
    </lineage>
</organism>
<dbReference type="Gene3D" id="1.10.357.10">
    <property type="entry name" value="Tetracycline Repressor, domain 2"/>
    <property type="match status" value="1"/>
</dbReference>
<dbReference type="InterPro" id="IPR001647">
    <property type="entry name" value="HTH_TetR"/>
</dbReference>
<evidence type="ECO:0000259" key="4">
    <source>
        <dbReference type="PROSITE" id="PS50977"/>
    </source>
</evidence>
<dbReference type="GO" id="GO:0003700">
    <property type="term" value="F:DNA-binding transcription factor activity"/>
    <property type="evidence" value="ECO:0007669"/>
    <property type="project" value="TreeGrafter"/>
</dbReference>
<evidence type="ECO:0000313" key="5">
    <source>
        <dbReference type="EMBL" id="KGA21612.1"/>
    </source>
</evidence>
<dbReference type="InterPro" id="IPR050109">
    <property type="entry name" value="HTH-type_TetR-like_transc_reg"/>
</dbReference>
<dbReference type="GO" id="GO:0000976">
    <property type="term" value="F:transcription cis-regulatory region binding"/>
    <property type="evidence" value="ECO:0007669"/>
    <property type="project" value="TreeGrafter"/>
</dbReference>
<dbReference type="InterPro" id="IPR041583">
    <property type="entry name" value="TetR_C_31"/>
</dbReference>
<dbReference type="Pfam" id="PF00440">
    <property type="entry name" value="TetR_N"/>
    <property type="match status" value="1"/>
</dbReference>
<evidence type="ECO:0000256" key="1">
    <source>
        <dbReference type="ARBA" id="ARBA00023015"/>
    </source>
</evidence>
<dbReference type="SUPFAM" id="SSF48498">
    <property type="entry name" value="Tetracyclin repressor-like, C-terminal domain"/>
    <property type="match status" value="1"/>
</dbReference>
<protein>
    <recommendedName>
        <fullName evidence="4">HTH tetR-type domain-containing protein</fullName>
    </recommendedName>
</protein>
<dbReference type="PANTHER" id="PTHR30055">
    <property type="entry name" value="HTH-TYPE TRANSCRIPTIONAL REGULATOR RUTR"/>
    <property type="match status" value="1"/>
</dbReference>
<sequence length="188" mass="20251">MAQKTTKRGPGDGSGRDALIRATISVVASQGLRGLTFRAVAETAGVNNSLIAHYFGGRDALIEAAFDHAVHESIDISHLQDFPDSRDGFISAMGAMLEANSDREIFVYEMVLAARRQPEIAGRVAKLYDDYVTTLSAALRRALGDAFSEDRARYAFAALDGLVLQRLAGVDPATVNSAMGQLWDDVMT</sequence>
<dbReference type="EMBL" id="JNSL01000003">
    <property type="protein sequence ID" value="KGA21612.1"/>
    <property type="molecule type" value="Genomic_DNA"/>
</dbReference>
<comment type="caution">
    <text evidence="5">The sequence shown here is derived from an EMBL/GenBank/DDBJ whole genome shotgun (WGS) entry which is preliminary data.</text>
</comment>
<gene>
    <name evidence="5" type="ORF">GM51_0960</name>
</gene>
<dbReference type="Pfam" id="PF17940">
    <property type="entry name" value="TetR_C_31"/>
    <property type="match status" value="1"/>
</dbReference>
<accession>A0A094QDV7</accession>
<evidence type="ECO:0000256" key="2">
    <source>
        <dbReference type="ARBA" id="ARBA00023125"/>
    </source>
</evidence>